<dbReference type="InterPro" id="IPR038765">
    <property type="entry name" value="Papain-like_cys_pep_sf"/>
</dbReference>
<dbReference type="SUPFAM" id="SSF54001">
    <property type="entry name" value="Cysteine proteinases"/>
    <property type="match status" value="1"/>
</dbReference>
<evidence type="ECO:0000313" key="3">
    <source>
        <dbReference type="EMBL" id="VDM82760.1"/>
    </source>
</evidence>
<dbReference type="AlphaFoldDB" id="A0A3P7JB43"/>
<keyword evidence="4" id="KW-1185">Reference proteome</keyword>
<dbReference type="Gene3D" id="3.90.70.10">
    <property type="entry name" value="Cysteine proteinases"/>
    <property type="match status" value="1"/>
</dbReference>
<protein>
    <recommendedName>
        <fullName evidence="2">Peptidase C1A papain C-terminal domain-containing protein</fullName>
    </recommendedName>
</protein>
<evidence type="ECO:0000259" key="2">
    <source>
        <dbReference type="Pfam" id="PF00112"/>
    </source>
</evidence>
<dbReference type="PROSITE" id="PS00639">
    <property type="entry name" value="THIOL_PROTEASE_HIS"/>
    <property type="match status" value="1"/>
</dbReference>
<organism evidence="3 4">
    <name type="scientific">Strongylus vulgaris</name>
    <name type="common">Blood worm</name>
    <dbReference type="NCBI Taxonomy" id="40348"/>
    <lineage>
        <taxon>Eukaryota</taxon>
        <taxon>Metazoa</taxon>
        <taxon>Ecdysozoa</taxon>
        <taxon>Nematoda</taxon>
        <taxon>Chromadorea</taxon>
        <taxon>Rhabditida</taxon>
        <taxon>Rhabditina</taxon>
        <taxon>Rhabditomorpha</taxon>
        <taxon>Strongyloidea</taxon>
        <taxon>Strongylidae</taxon>
        <taxon>Strongylus</taxon>
    </lineage>
</organism>
<dbReference type="EMBL" id="UYYB01119244">
    <property type="protein sequence ID" value="VDM82760.1"/>
    <property type="molecule type" value="Genomic_DNA"/>
</dbReference>
<gene>
    <name evidence="3" type="ORF">SVUK_LOCUS17758</name>
</gene>
<dbReference type="Proteomes" id="UP000270094">
    <property type="component" value="Unassembled WGS sequence"/>
</dbReference>
<proteinExistence type="inferred from homology"/>
<feature type="domain" description="Peptidase C1A papain C-terminal" evidence="2">
    <location>
        <begin position="54"/>
        <end position="128"/>
    </location>
</feature>
<dbReference type="Pfam" id="PF00112">
    <property type="entry name" value="Peptidase_C1"/>
    <property type="match status" value="1"/>
</dbReference>
<dbReference type="PANTHER" id="PTHR12411">
    <property type="entry name" value="CYSTEINE PROTEASE FAMILY C1-RELATED"/>
    <property type="match status" value="1"/>
</dbReference>
<sequence length="132" mass="15267">MTQTYAYTHTIYMHYMTSEEITLRKSYFLVEIHKTGNVSTPHFQHSYKNGEKPVGAHAVKIIGWGEESHNGKKILYWLMANSWGERWGDNGECIIERCLQKTKRIKFCLGHFKMVRGKNNCGIEQNVTAGLL</sequence>
<dbReference type="GO" id="GO:0006508">
    <property type="term" value="P:proteolysis"/>
    <property type="evidence" value="ECO:0007669"/>
    <property type="project" value="InterPro"/>
</dbReference>
<dbReference type="InterPro" id="IPR013128">
    <property type="entry name" value="Peptidase_C1A"/>
</dbReference>
<reference evidence="3 4" key="1">
    <citation type="submission" date="2018-11" db="EMBL/GenBank/DDBJ databases">
        <authorList>
            <consortium name="Pathogen Informatics"/>
        </authorList>
    </citation>
    <scope>NUCLEOTIDE SEQUENCE [LARGE SCALE GENOMIC DNA]</scope>
</reference>
<accession>A0A3P7JB43</accession>
<dbReference type="InterPro" id="IPR000668">
    <property type="entry name" value="Peptidase_C1A_C"/>
</dbReference>
<evidence type="ECO:0000313" key="4">
    <source>
        <dbReference type="Proteomes" id="UP000270094"/>
    </source>
</evidence>
<dbReference type="InterPro" id="IPR025660">
    <property type="entry name" value="Pept_his_AS"/>
</dbReference>
<comment type="similarity">
    <text evidence="1">Belongs to the peptidase C1 family.</text>
</comment>
<evidence type="ECO:0000256" key="1">
    <source>
        <dbReference type="ARBA" id="ARBA00008455"/>
    </source>
</evidence>
<dbReference type="GO" id="GO:0008234">
    <property type="term" value="F:cysteine-type peptidase activity"/>
    <property type="evidence" value="ECO:0007669"/>
    <property type="project" value="InterPro"/>
</dbReference>
<name>A0A3P7JB43_STRVU</name>
<dbReference type="OrthoDB" id="65740at2759"/>